<dbReference type="AlphaFoldDB" id="A0A1U7CY38"/>
<gene>
    <name evidence="2" type="ORF">BSF38_05380</name>
</gene>
<dbReference type="SUPFAM" id="SSF48239">
    <property type="entry name" value="Terpenoid cyclases/Protein prenyltransferases"/>
    <property type="match status" value="1"/>
</dbReference>
<dbReference type="InterPro" id="IPR008930">
    <property type="entry name" value="Terpenoid_cyclase/PrenylTrfase"/>
</dbReference>
<dbReference type="InterPro" id="IPR025297">
    <property type="entry name" value="DUF4159"/>
</dbReference>
<dbReference type="Gene3D" id="3.40.50.12140">
    <property type="entry name" value="Domain of unknown function DUF4159"/>
    <property type="match status" value="2"/>
</dbReference>
<dbReference type="KEGG" id="pbor:BSF38_05380"/>
<dbReference type="OrthoDB" id="220961at2"/>
<protein>
    <recommendedName>
        <fullName evidence="1">DUF4159 domain-containing protein</fullName>
    </recommendedName>
</protein>
<evidence type="ECO:0000313" key="3">
    <source>
        <dbReference type="Proteomes" id="UP000186309"/>
    </source>
</evidence>
<feature type="domain" description="DUF4159" evidence="1">
    <location>
        <begin position="359"/>
        <end position="543"/>
    </location>
</feature>
<sequence length="770" mass="85173">MSQTRGALFRLTLGLVVGSVALTVAGPRTADAAVTREEVERAIREGVRFLIKEQKENGSWQDYNDGRFKTGVTSLVTLALLTAGEKPDSPAILKAVAYLRGFRPGQLDSTYTIALQTMVFAGVAPEKDGNRILANVDWLERAQIRPDAAPSSRGAWPYGIGRHEGVDNSNSQYALLGLHAASEVGAAVNPEVWNLARSYWQGAQQADGGWGYHFRDQHSTASMTAAGVSSLVITGLRRYQGAEHIEGGTIHNCGKGGDNINLGRGINWLANNFSVGQNFGLGQQWRHYYLYGLERAGRLAGLRFFGEHDWYREGAEKLVHEQDRLSGFWRGGGGESPLLATSFALLFLSKGRAPVLVNKLVHGPRGDWNHDVDDVRNLVNLVSQDWKNLLTWQFVNPAEATVEDMLQAPIVFFNGHAEPVFTAVGERRLRVYVEQGGFIIADACCNSPIFHEGFLKLMKRVFPEEEYKLKPLSDDHPVWRAKHLLSPTAYPLWGIEHGCRTVVIYSPKDLSCFWNQLERSERDKQNTAILKAAKVGQNIIDYATGRELPADKLMAREVHDFKVDAPKRGALRIAKLEHPGDWNIAPLAIPNLMSVLSKPPLNFDVTISQKPLRPTDPNLIYYPLVYVHGRAAASFSKEDLDALRKHVDPGGGTIFADAACGSPAFDASFRRLAAELFPNNPLVPIPKDDELLSTRVYFDLKDAQYTKAAGGAKDYPQLEGVKINGHWSIIYSKYDIGCALERHSALDCKGYNYDSALRIAANIVIYSTLP</sequence>
<dbReference type="CDD" id="cd00688">
    <property type="entry name" value="ISOPREN_C2_like"/>
    <property type="match status" value="1"/>
</dbReference>
<accession>A0A1U7CY38</accession>
<dbReference type="RefSeq" id="WP_076350110.1">
    <property type="nucleotide sequence ID" value="NZ_CP019082.1"/>
</dbReference>
<dbReference type="Pfam" id="PF13709">
    <property type="entry name" value="DUF4159"/>
    <property type="match status" value="2"/>
</dbReference>
<dbReference type="STRING" id="1387353.BSF38_05380"/>
<evidence type="ECO:0000259" key="1">
    <source>
        <dbReference type="Pfam" id="PF13709"/>
    </source>
</evidence>
<dbReference type="Gene3D" id="1.50.10.20">
    <property type="match status" value="1"/>
</dbReference>
<proteinExistence type="predicted"/>
<reference evidence="3" key="1">
    <citation type="submission" date="2016-12" db="EMBL/GenBank/DDBJ databases">
        <title>Comparative genomics of four Isosphaeraceae planctomycetes: a common pool of plasmids and glycoside hydrolase genes.</title>
        <authorList>
            <person name="Ivanova A."/>
        </authorList>
    </citation>
    <scope>NUCLEOTIDE SEQUENCE [LARGE SCALE GENOMIC DNA]</scope>
    <source>
        <strain evidence="3">PX4</strain>
    </source>
</reference>
<name>A0A1U7CY38_9BACT</name>
<organism evidence="2 3">
    <name type="scientific">Paludisphaera borealis</name>
    <dbReference type="NCBI Taxonomy" id="1387353"/>
    <lineage>
        <taxon>Bacteria</taxon>
        <taxon>Pseudomonadati</taxon>
        <taxon>Planctomycetota</taxon>
        <taxon>Planctomycetia</taxon>
        <taxon>Isosphaerales</taxon>
        <taxon>Isosphaeraceae</taxon>
        <taxon>Paludisphaera</taxon>
    </lineage>
</organism>
<dbReference type="EMBL" id="CP019082">
    <property type="protein sequence ID" value="APW63803.1"/>
    <property type="molecule type" value="Genomic_DNA"/>
</dbReference>
<dbReference type="Proteomes" id="UP000186309">
    <property type="component" value="Chromosome"/>
</dbReference>
<feature type="domain" description="DUF4159" evidence="1">
    <location>
        <begin position="572"/>
        <end position="767"/>
    </location>
</feature>
<keyword evidence="3" id="KW-1185">Reference proteome</keyword>
<evidence type="ECO:0000313" key="2">
    <source>
        <dbReference type="EMBL" id="APW63803.1"/>
    </source>
</evidence>